<protein>
    <recommendedName>
        <fullName evidence="4">Aminotransferase-like plant mobile domain-containing protein</fullName>
    </recommendedName>
</protein>
<keyword evidence="3" id="KW-1185">Reference proteome</keyword>
<sequence>MMQYGNPARSISFDKIWAHELFWRGGVKICYFTPFLVPDTLLDTVDREASSEEHEYFLCIRSCYLTYLIDDLLAVEPYYPYRFACQFGFCQDLPGILISDRRVANSLAELLEFWRMSVAHPCGSVEVPCCHGVRVDPRVTLAFHTSWIHKVTLFFKRTWQHFVQVAALAIDDPQPPALPPVEATHPTQADLLSGPNDEADEDSDRVNPRSRHKQPAPSRASMGKGKAKVSKPSRLSSTKAAHDRPAPKVLGAKALGEKKQKKMKETTRVMKVPPQATSTPMKRKPSIKKKPWSEQVDLTDHISQK</sequence>
<dbReference type="EMBL" id="JAINDJ010000006">
    <property type="protein sequence ID" value="KAG9445044.1"/>
    <property type="molecule type" value="Genomic_DNA"/>
</dbReference>
<evidence type="ECO:0000256" key="1">
    <source>
        <dbReference type="SAM" id="MobiDB-lite"/>
    </source>
</evidence>
<evidence type="ECO:0000313" key="3">
    <source>
        <dbReference type="Proteomes" id="UP000825729"/>
    </source>
</evidence>
<feature type="region of interest" description="Disordered" evidence="1">
    <location>
        <begin position="176"/>
        <end position="305"/>
    </location>
</feature>
<dbReference type="PANTHER" id="PTHR36607:SF20">
    <property type="entry name" value="AMINOTRANSFERASE-LIKE PLANT MOBILE DOMAIN-CONTAINING PROTEIN"/>
    <property type="match status" value="1"/>
</dbReference>
<reference evidence="2 3" key="1">
    <citation type="submission" date="2021-07" db="EMBL/GenBank/DDBJ databases">
        <title>The Aristolochia fimbriata genome: insights into angiosperm evolution, floral development and chemical biosynthesis.</title>
        <authorList>
            <person name="Jiao Y."/>
        </authorList>
    </citation>
    <scope>NUCLEOTIDE SEQUENCE [LARGE SCALE GENOMIC DNA]</scope>
    <source>
        <strain evidence="2">IBCAS-2021</strain>
        <tissue evidence="2">Leaf</tissue>
    </source>
</reference>
<organism evidence="2 3">
    <name type="scientific">Aristolochia fimbriata</name>
    <name type="common">White veined hardy Dutchman's pipe vine</name>
    <dbReference type="NCBI Taxonomy" id="158543"/>
    <lineage>
        <taxon>Eukaryota</taxon>
        <taxon>Viridiplantae</taxon>
        <taxon>Streptophyta</taxon>
        <taxon>Embryophyta</taxon>
        <taxon>Tracheophyta</taxon>
        <taxon>Spermatophyta</taxon>
        <taxon>Magnoliopsida</taxon>
        <taxon>Magnoliidae</taxon>
        <taxon>Piperales</taxon>
        <taxon>Aristolochiaceae</taxon>
        <taxon>Aristolochia</taxon>
    </lineage>
</organism>
<proteinExistence type="predicted"/>
<comment type="caution">
    <text evidence="2">The sequence shown here is derived from an EMBL/GenBank/DDBJ whole genome shotgun (WGS) entry which is preliminary data.</text>
</comment>
<feature type="compositionally biased region" description="Basic residues" evidence="1">
    <location>
        <begin position="281"/>
        <end position="290"/>
    </location>
</feature>
<evidence type="ECO:0000313" key="2">
    <source>
        <dbReference type="EMBL" id="KAG9445044.1"/>
    </source>
</evidence>
<dbReference type="Proteomes" id="UP000825729">
    <property type="component" value="Unassembled WGS sequence"/>
</dbReference>
<dbReference type="AlphaFoldDB" id="A0AAV7E9U7"/>
<feature type="compositionally biased region" description="Basic and acidic residues" evidence="1">
    <location>
        <begin position="255"/>
        <end position="268"/>
    </location>
</feature>
<name>A0AAV7E9U7_ARIFI</name>
<accession>A0AAV7E9U7</accession>
<evidence type="ECO:0008006" key="4">
    <source>
        <dbReference type="Google" id="ProtNLM"/>
    </source>
</evidence>
<dbReference type="PANTHER" id="PTHR36607">
    <property type="entry name" value="1,2-DIHYDROXY-3-KETO-5-METHYLTHIOPENTENE DIOXYGENASE 4"/>
    <property type="match status" value="1"/>
</dbReference>
<gene>
    <name evidence="2" type="ORF">H6P81_016384</name>
</gene>